<dbReference type="PANTHER" id="PTHR35525">
    <property type="entry name" value="BLL6575 PROTEIN"/>
    <property type="match status" value="1"/>
</dbReference>
<feature type="domain" description="Zinc finger CGNR" evidence="1">
    <location>
        <begin position="155"/>
        <end position="193"/>
    </location>
</feature>
<evidence type="ECO:0000313" key="3">
    <source>
        <dbReference type="Proteomes" id="UP000285596"/>
    </source>
</evidence>
<dbReference type="SUPFAM" id="SSF160904">
    <property type="entry name" value="Jann2411-like"/>
    <property type="match status" value="1"/>
</dbReference>
<dbReference type="PANTHER" id="PTHR35525:SF3">
    <property type="entry name" value="BLL6575 PROTEIN"/>
    <property type="match status" value="1"/>
</dbReference>
<sequence>MTERPVMALASTIRHDGDGGVLDDLETVRGARRWLQHQPGILATVTATGDLVLDEELREAVVDVRRAVRALFARVVSPAPPSPADAHRLLPVDEAMRLLNAAAAREPVAPQLRWPAEGPPTAGLLSAEGDPGVRLVAALARDAVDFLSGPQREHLRACRAPRCVRYFVKSHGRQEWCKPSCGNRARVARHYERARAAAGSPGLRPSAPPSTGR</sequence>
<gene>
    <name evidence="2" type="ORF">D3105_17785</name>
</gene>
<name>A0A423UY82_STRGL</name>
<dbReference type="RefSeq" id="WP_118904147.1">
    <property type="nucleotide sequence ID" value="NZ_QWFA01000088.1"/>
</dbReference>
<accession>A0A423UY82</accession>
<dbReference type="EMBL" id="QWFA01000088">
    <property type="protein sequence ID" value="ROV67237.1"/>
    <property type="molecule type" value="Genomic_DNA"/>
</dbReference>
<dbReference type="AlphaFoldDB" id="A0A423UY82"/>
<protein>
    <recommendedName>
        <fullName evidence="1">Zinc finger CGNR domain-containing protein</fullName>
    </recommendedName>
</protein>
<dbReference type="Pfam" id="PF11706">
    <property type="entry name" value="zf-CGNR"/>
    <property type="match status" value="1"/>
</dbReference>
<comment type="caution">
    <text evidence="2">The sequence shown here is derived from an EMBL/GenBank/DDBJ whole genome shotgun (WGS) entry which is preliminary data.</text>
</comment>
<dbReference type="Gene3D" id="1.10.3300.10">
    <property type="entry name" value="Jann2411-like domain"/>
    <property type="match status" value="1"/>
</dbReference>
<dbReference type="InterPro" id="IPR023286">
    <property type="entry name" value="ABATE_dom_sf"/>
</dbReference>
<reference evidence="2 3" key="1">
    <citation type="submission" date="2018-08" db="EMBL/GenBank/DDBJ databases">
        <title>Streptomyces globisporus 1912-4Crt, whole genome shotgun sequence.</title>
        <authorList>
            <person name="Matselyukh B."/>
        </authorList>
    </citation>
    <scope>NUCLEOTIDE SEQUENCE [LARGE SCALE GENOMIC DNA]</scope>
    <source>
        <strain evidence="2 3">1912-4Crt</strain>
    </source>
</reference>
<dbReference type="Proteomes" id="UP000285596">
    <property type="component" value="Unassembled WGS sequence"/>
</dbReference>
<evidence type="ECO:0000313" key="2">
    <source>
        <dbReference type="EMBL" id="ROV67237.1"/>
    </source>
</evidence>
<dbReference type="InterPro" id="IPR021005">
    <property type="entry name" value="Znf_CGNR"/>
</dbReference>
<evidence type="ECO:0000259" key="1">
    <source>
        <dbReference type="Pfam" id="PF11706"/>
    </source>
</evidence>
<proteinExistence type="predicted"/>
<dbReference type="Pfam" id="PF07336">
    <property type="entry name" value="ABATE"/>
    <property type="match status" value="1"/>
</dbReference>
<dbReference type="InterPro" id="IPR010852">
    <property type="entry name" value="ABATE"/>
</dbReference>
<organism evidence="2 3">
    <name type="scientific">Streptomyces globisporus</name>
    <dbReference type="NCBI Taxonomy" id="1908"/>
    <lineage>
        <taxon>Bacteria</taxon>
        <taxon>Bacillati</taxon>
        <taxon>Actinomycetota</taxon>
        <taxon>Actinomycetes</taxon>
        <taxon>Kitasatosporales</taxon>
        <taxon>Streptomycetaceae</taxon>
        <taxon>Streptomyces</taxon>
    </lineage>
</organism>